<comment type="similarity">
    <text evidence="12">Belongs to the radical SAM superfamily. MoaA family.</text>
</comment>
<organism evidence="14 15">
    <name type="scientific">Pseudomonas putida</name>
    <name type="common">Arthrobacter siderocapsulatus</name>
    <dbReference type="NCBI Taxonomy" id="303"/>
    <lineage>
        <taxon>Bacteria</taxon>
        <taxon>Pseudomonadati</taxon>
        <taxon>Pseudomonadota</taxon>
        <taxon>Gammaproteobacteria</taxon>
        <taxon>Pseudomonadales</taxon>
        <taxon>Pseudomonadaceae</taxon>
        <taxon>Pseudomonas</taxon>
    </lineage>
</organism>
<keyword evidence="6 12" id="KW-0408">Iron</keyword>
<dbReference type="InterPro" id="IPR007197">
    <property type="entry name" value="rSAM"/>
</dbReference>
<dbReference type="GO" id="GO:0051539">
    <property type="term" value="F:4 iron, 4 sulfur cluster binding"/>
    <property type="evidence" value="ECO:0007669"/>
    <property type="project" value="UniProtKB-UniRule"/>
</dbReference>
<feature type="binding site" evidence="12">
    <location>
        <position position="30"/>
    </location>
    <ligand>
        <name>S-adenosyl-L-methionine</name>
        <dbReference type="ChEBI" id="CHEBI:59789"/>
    </ligand>
</feature>
<dbReference type="InterPro" id="IPR013785">
    <property type="entry name" value="Aldolase_TIM"/>
</dbReference>
<proteinExistence type="inferred from homology"/>
<feature type="domain" description="Radical SAM core" evidence="13">
    <location>
        <begin position="8"/>
        <end position="231"/>
    </location>
</feature>
<comment type="catalytic activity">
    <reaction evidence="11 12">
        <text>GTP + AH2 + S-adenosyl-L-methionine = (8S)-3',8-cyclo-7,8-dihydroguanosine 5'-triphosphate + 5'-deoxyadenosine + L-methionine + A + H(+)</text>
        <dbReference type="Rhea" id="RHEA:49576"/>
        <dbReference type="ChEBI" id="CHEBI:13193"/>
        <dbReference type="ChEBI" id="CHEBI:15378"/>
        <dbReference type="ChEBI" id="CHEBI:17319"/>
        <dbReference type="ChEBI" id="CHEBI:17499"/>
        <dbReference type="ChEBI" id="CHEBI:37565"/>
        <dbReference type="ChEBI" id="CHEBI:57844"/>
        <dbReference type="ChEBI" id="CHEBI:59789"/>
        <dbReference type="ChEBI" id="CHEBI:131766"/>
        <dbReference type="EC" id="4.1.99.22"/>
    </reaction>
</comment>
<dbReference type="InterPro" id="IPR010505">
    <property type="entry name" value="MoaA_twitch"/>
</dbReference>
<dbReference type="InterPro" id="IPR013483">
    <property type="entry name" value="MoaA"/>
</dbReference>
<dbReference type="GO" id="GO:0061799">
    <property type="term" value="F:cyclic pyranopterin monophosphate synthase activity"/>
    <property type="evidence" value="ECO:0007669"/>
    <property type="project" value="TreeGrafter"/>
</dbReference>
<dbReference type="InterPro" id="IPR058240">
    <property type="entry name" value="rSAM_sf"/>
</dbReference>
<feature type="binding site" evidence="12">
    <location>
        <position position="66"/>
    </location>
    <ligand>
        <name>GTP</name>
        <dbReference type="ChEBI" id="CHEBI:37565"/>
    </ligand>
</feature>
<dbReference type="PANTHER" id="PTHR22960:SF0">
    <property type="entry name" value="MOLYBDENUM COFACTOR BIOSYNTHESIS PROTEIN 1"/>
    <property type="match status" value="1"/>
</dbReference>
<dbReference type="PROSITE" id="PS01305">
    <property type="entry name" value="MOAA_NIFB_PQQE"/>
    <property type="match status" value="1"/>
</dbReference>
<dbReference type="SUPFAM" id="SSF102114">
    <property type="entry name" value="Radical SAM enzymes"/>
    <property type="match status" value="1"/>
</dbReference>
<dbReference type="InterPro" id="IPR040064">
    <property type="entry name" value="MoaA-like"/>
</dbReference>
<evidence type="ECO:0000256" key="5">
    <source>
        <dbReference type="ARBA" id="ARBA00022741"/>
    </source>
</evidence>
<evidence type="ECO:0000256" key="11">
    <source>
        <dbReference type="ARBA" id="ARBA00048697"/>
    </source>
</evidence>
<feature type="binding site" evidence="12">
    <location>
        <position position="273"/>
    </location>
    <ligand>
        <name>[4Fe-4S] cluster</name>
        <dbReference type="ChEBI" id="CHEBI:49883"/>
        <label>2</label>
        <note>4Fe-4S-substrate</note>
    </ligand>
</feature>
<dbReference type="CDD" id="cd21117">
    <property type="entry name" value="Twitch_MoaA"/>
    <property type="match status" value="1"/>
</dbReference>
<feature type="binding site" evidence="12">
    <location>
        <position position="256"/>
    </location>
    <ligand>
        <name>[4Fe-4S] cluster</name>
        <dbReference type="ChEBI" id="CHEBI:49883"/>
        <label>2</label>
        <note>4Fe-4S-substrate</note>
    </ligand>
</feature>
<keyword evidence="9 12" id="KW-0501">Molybdenum cofactor biosynthesis</keyword>
<evidence type="ECO:0000313" key="15">
    <source>
        <dbReference type="Proteomes" id="UP000464480"/>
    </source>
</evidence>
<evidence type="ECO:0000256" key="4">
    <source>
        <dbReference type="ARBA" id="ARBA00022723"/>
    </source>
</evidence>
<dbReference type="EMBL" id="CP026115">
    <property type="protein sequence ID" value="QHG68070.1"/>
    <property type="molecule type" value="Genomic_DNA"/>
</dbReference>
<comment type="function">
    <text evidence="12">Catalyzes the cyclization of GTP to (8S)-3',8-cyclo-7,8-dihydroguanosine 5'-triphosphate.</text>
</comment>
<feature type="binding site" evidence="12">
    <location>
        <position position="192"/>
    </location>
    <ligand>
        <name>S-adenosyl-L-methionine</name>
        <dbReference type="ChEBI" id="CHEBI:59789"/>
    </ligand>
</feature>
<dbReference type="InterPro" id="IPR006638">
    <property type="entry name" value="Elp3/MiaA/NifB-like_rSAM"/>
</dbReference>
<keyword evidence="8 12" id="KW-0342">GTP-binding</keyword>
<comment type="cofactor">
    <cofactor evidence="12">
        <name>[4Fe-4S] cluster</name>
        <dbReference type="ChEBI" id="CHEBI:49883"/>
    </cofactor>
    <text evidence="12">Binds 2 [4Fe-4S] clusters. Binds 1 [4Fe-4S] cluster coordinated with 3 cysteines and an exchangeable S-adenosyl-L-methionine and 1 [4Fe-4S] cluster coordinated with 3 cysteines and the GTP-derived substrate.</text>
</comment>
<dbReference type="SFLD" id="SFLDG01386">
    <property type="entry name" value="main_SPASM_domain-containing"/>
    <property type="match status" value="1"/>
</dbReference>
<name>A0A6I6Y6F4_PSEPU</name>
<evidence type="ECO:0000256" key="6">
    <source>
        <dbReference type="ARBA" id="ARBA00023004"/>
    </source>
</evidence>
<dbReference type="SMART" id="SM00729">
    <property type="entry name" value="Elp3"/>
    <property type="match status" value="1"/>
</dbReference>
<sequence>MTTQLLDGCGRKIDYLRISVTDRCDLRCIYCMAETMQFLPRQQVLTLEEIERTAHLFVSQGVRKIRLTGGEPLVRPGIVGLCERIAAMPGLHELVMTSNGSQLLKLAQPLADAGVKRLNISLDTLDPERFRSITRTGELGRVLRGIDAARKAGFSAIKLNIVALHGRNSDEVPALVDFAIANGLDISFIEEMPLGDVGRSRDETHCSSAWVRERIAERYSLIDSAEQSGGPARYVRVIGHPETRIGFISPISQHFCDTCNRVRMTAEGRLLLCLGHEHSLDMRGLLRRYPGEDGPVLDAIHQALLHKPAQHVFGSDDVQVLRFMNASGG</sequence>
<dbReference type="Pfam" id="PF06463">
    <property type="entry name" value="Mob_synth_C"/>
    <property type="match status" value="1"/>
</dbReference>
<feature type="binding site" evidence="12">
    <location>
        <position position="70"/>
    </location>
    <ligand>
        <name>S-adenosyl-L-methionine</name>
        <dbReference type="ChEBI" id="CHEBI:59789"/>
    </ligand>
</feature>
<evidence type="ECO:0000256" key="8">
    <source>
        <dbReference type="ARBA" id="ARBA00023134"/>
    </source>
</evidence>
<keyword evidence="5 12" id="KW-0547">Nucleotide-binding</keyword>
<feature type="binding site" evidence="12">
    <location>
        <position position="97"/>
    </location>
    <ligand>
        <name>GTP</name>
        <dbReference type="ChEBI" id="CHEBI:37565"/>
    </ligand>
</feature>
<keyword evidence="4 12" id="KW-0479">Metal-binding</keyword>
<keyword evidence="2 12" id="KW-0004">4Fe-4S</keyword>
<comment type="pathway">
    <text evidence="12">Cofactor biosynthesis; molybdopterin biosynthesis.</text>
</comment>
<comment type="subunit">
    <text evidence="12">Monomer and homodimer.</text>
</comment>
<evidence type="ECO:0000259" key="13">
    <source>
        <dbReference type="PROSITE" id="PS51918"/>
    </source>
</evidence>
<dbReference type="GO" id="GO:0046872">
    <property type="term" value="F:metal ion binding"/>
    <property type="evidence" value="ECO:0007669"/>
    <property type="project" value="UniProtKB-KW"/>
</dbReference>
<dbReference type="Proteomes" id="UP000464480">
    <property type="component" value="Chromosome"/>
</dbReference>
<protein>
    <recommendedName>
        <fullName evidence="1 12">GTP 3',8-cyclase</fullName>
        <ecNumber evidence="1 12">4.1.99.22</ecNumber>
    </recommendedName>
    <alternativeName>
        <fullName evidence="12">Molybdenum cofactor biosynthesis protein A</fullName>
    </alternativeName>
</protein>
<keyword evidence="3 12" id="KW-0949">S-adenosyl-L-methionine</keyword>
<evidence type="ECO:0000313" key="14">
    <source>
        <dbReference type="EMBL" id="QHG68070.1"/>
    </source>
</evidence>
<dbReference type="PROSITE" id="PS51918">
    <property type="entry name" value="RADICAL_SAM"/>
    <property type="match status" value="1"/>
</dbReference>
<evidence type="ECO:0000256" key="3">
    <source>
        <dbReference type="ARBA" id="ARBA00022691"/>
    </source>
</evidence>
<accession>A0A6I6Y6F4</accession>
<dbReference type="CDD" id="cd01335">
    <property type="entry name" value="Radical_SAM"/>
    <property type="match status" value="1"/>
</dbReference>
<feature type="binding site" evidence="12">
    <location>
        <position position="24"/>
    </location>
    <ligand>
        <name>[4Fe-4S] cluster</name>
        <dbReference type="ChEBI" id="CHEBI:49883"/>
        <label>1</label>
        <note>4Fe-4S-S-AdoMet</note>
    </ligand>
</feature>
<gene>
    <name evidence="12 14" type="primary">moaA</name>
    <name evidence="14" type="ORF">C2H86_28115</name>
</gene>
<dbReference type="SFLD" id="SFLDS00029">
    <property type="entry name" value="Radical_SAM"/>
    <property type="match status" value="1"/>
</dbReference>
<dbReference type="GO" id="GO:0005525">
    <property type="term" value="F:GTP binding"/>
    <property type="evidence" value="ECO:0007669"/>
    <property type="project" value="UniProtKB-UniRule"/>
</dbReference>
<evidence type="ECO:0000256" key="2">
    <source>
        <dbReference type="ARBA" id="ARBA00022485"/>
    </source>
</evidence>
<feature type="binding site" evidence="12">
    <location>
        <position position="31"/>
    </location>
    <ligand>
        <name>[4Fe-4S] cluster</name>
        <dbReference type="ChEBI" id="CHEBI:49883"/>
        <label>1</label>
        <note>4Fe-4S-S-AdoMet</note>
    </ligand>
</feature>
<feature type="binding site" evidence="12">
    <location>
        <position position="259"/>
    </location>
    <ligand>
        <name>[4Fe-4S] cluster</name>
        <dbReference type="ChEBI" id="CHEBI:49883"/>
        <label>2</label>
        <note>4Fe-4S-substrate</note>
    </ligand>
</feature>
<evidence type="ECO:0000256" key="10">
    <source>
        <dbReference type="ARBA" id="ARBA00023239"/>
    </source>
</evidence>
<dbReference type="AlphaFoldDB" id="A0A6I6Y6F4"/>
<dbReference type="UniPathway" id="UPA00344"/>
<evidence type="ECO:0000256" key="7">
    <source>
        <dbReference type="ARBA" id="ARBA00023014"/>
    </source>
</evidence>
<dbReference type="SFLD" id="SFLDG01383">
    <property type="entry name" value="cyclic_pyranopterin_phosphate"/>
    <property type="match status" value="1"/>
</dbReference>
<feature type="binding site" evidence="12">
    <location>
        <position position="28"/>
    </location>
    <ligand>
        <name>[4Fe-4S] cluster</name>
        <dbReference type="ChEBI" id="CHEBI:49883"/>
        <label>1</label>
        <note>4Fe-4S-S-AdoMet</note>
    </ligand>
</feature>
<dbReference type="GO" id="GO:0006777">
    <property type="term" value="P:Mo-molybdopterin cofactor biosynthetic process"/>
    <property type="evidence" value="ECO:0007669"/>
    <property type="project" value="UniProtKB-UniRule"/>
</dbReference>
<feature type="binding site" evidence="12">
    <location>
        <position position="17"/>
    </location>
    <ligand>
        <name>GTP</name>
        <dbReference type="ChEBI" id="CHEBI:37565"/>
    </ligand>
</feature>
<dbReference type="InterPro" id="IPR000385">
    <property type="entry name" value="MoaA_NifB_PqqE_Fe-S-bd_CS"/>
</dbReference>
<evidence type="ECO:0000256" key="12">
    <source>
        <dbReference type="HAMAP-Rule" id="MF_01225"/>
    </source>
</evidence>
<reference evidence="14 15" key="1">
    <citation type="submission" date="2020-02" db="EMBL/GenBank/DDBJ databases">
        <title>Pseudomonas Putida W5 Complete Genome Assembly.</title>
        <authorList>
            <person name="Yuan Z.-C."/>
            <person name="Shaw G.A."/>
            <person name="Cusano A.D."/>
            <person name="Caddey B.J."/>
            <person name="Weselowski B.J."/>
        </authorList>
    </citation>
    <scope>NUCLEOTIDE SEQUENCE [LARGE SCALE GENOMIC DNA]</scope>
    <source>
        <strain evidence="14 15">W5</strain>
    </source>
</reference>
<dbReference type="SFLD" id="SFLDG01067">
    <property type="entry name" value="SPASM/twitch_domain_containing"/>
    <property type="match status" value="1"/>
</dbReference>
<feature type="binding site" evidence="12">
    <location>
        <position position="121"/>
    </location>
    <ligand>
        <name>S-adenosyl-L-methionine</name>
        <dbReference type="ChEBI" id="CHEBI:59789"/>
    </ligand>
</feature>
<feature type="binding site" evidence="12">
    <location>
        <begin position="261"/>
        <end position="263"/>
    </location>
    <ligand>
        <name>GTP</name>
        <dbReference type="ChEBI" id="CHEBI:37565"/>
    </ligand>
</feature>
<dbReference type="RefSeq" id="WP_159412895.1">
    <property type="nucleotide sequence ID" value="NZ_CP026115.2"/>
</dbReference>
<dbReference type="PANTHER" id="PTHR22960">
    <property type="entry name" value="MOLYBDOPTERIN COFACTOR SYNTHESIS PROTEIN A"/>
    <property type="match status" value="1"/>
</dbReference>
<feature type="binding site" evidence="12">
    <location>
        <position position="158"/>
    </location>
    <ligand>
        <name>GTP</name>
        <dbReference type="ChEBI" id="CHEBI:37565"/>
    </ligand>
</feature>
<dbReference type="NCBIfam" id="TIGR02666">
    <property type="entry name" value="moaA"/>
    <property type="match status" value="1"/>
</dbReference>
<dbReference type="Gene3D" id="3.20.20.70">
    <property type="entry name" value="Aldolase class I"/>
    <property type="match status" value="1"/>
</dbReference>
<dbReference type="GO" id="GO:1904047">
    <property type="term" value="F:S-adenosyl-L-methionine binding"/>
    <property type="evidence" value="ECO:0007669"/>
    <property type="project" value="UniProtKB-UniRule"/>
</dbReference>
<evidence type="ECO:0000256" key="9">
    <source>
        <dbReference type="ARBA" id="ARBA00023150"/>
    </source>
</evidence>
<keyword evidence="10 12" id="KW-0456">Lyase</keyword>
<dbReference type="EC" id="4.1.99.22" evidence="1 12"/>
<dbReference type="InterPro" id="IPR050105">
    <property type="entry name" value="MoCo_biosynth_MoaA/MoaC"/>
</dbReference>
<evidence type="ECO:0000256" key="1">
    <source>
        <dbReference type="ARBA" id="ARBA00012167"/>
    </source>
</evidence>
<dbReference type="HAMAP" id="MF_01225_B">
    <property type="entry name" value="MoaA_B"/>
    <property type="match status" value="1"/>
</dbReference>
<dbReference type="Pfam" id="PF04055">
    <property type="entry name" value="Radical_SAM"/>
    <property type="match status" value="1"/>
</dbReference>
<dbReference type="GO" id="GO:0061798">
    <property type="term" value="F:GTP 3',8'-cyclase activity"/>
    <property type="evidence" value="ECO:0007669"/>
    <property type="project" value="UniProtKB-UniRule"/>
</dbReference>
<keyword evidence="7 12" id="KW-0411">Iron-sulfur</keyword>